<gene>
    <name evidence="1" type="ORF">FHX80_113031</name>
</gene>
<reference evidence="1 2" key="1">
    <citation type="submission" date="2019-06" db="EMBL/GenBank/DDBJ databases">
        <title>Sequencing the genomes of 1000 actinobacteria strains.</title>
        <authorList>
            <person name="Klenk H.-P."/>
        </authorList>
    </citation>
    <scope>NUCLEOTIDE SEQUENCE [LARGE SCALE GENOMIC DNA]</scope>
    <source>
        <strain evidence="1 2">DSM 42059</strain>
    </source>
</reference>
<accession>A0A561UYW3</accession>
<dbReference type="EMBL" id="VIWW01000001">
    <property type="protein sequence ID" value="TWG04568.1"/>
    <property type="molecule type" value="Genomic_DNA"/>
</dbReference>
<comment type="caution">
    <text evidence="1">The sequence shown here is derived from an EMBL/GenBank/DDBJ whole genome shotgun (WGS) entry which is preliminary data.</text>
</comment>
<dbReference type="Proteomes" id="UP000318186">
    <property type="component" value="Unassembled WGS sequence"/>
</dbReference>
<evidence type="ECO:0008006" key="3">
    <source>
        <dbReference type="Google" id="ProtNLM"/>
    </source>
</evidence>
<dbReference type="AlphaFoldDB" id="A0A561UYW3"/>
<proteinExistence type="predicted"/>
<organism evidence="1 2">
    <name type="scientific">Streptomyces brevispora</name>
    <dbReference type="NCBI Taxonomy" id="887462"/>
    <lineage>
        <taxon>Bacteria</taxon>
        <taxon>Bacillati</taxon>
        <taxon>Actinomycetota</taxon>
        <taxon>Actinomycetes</taxon>
        <taxon>Kitasatosporales</taxon>
        <taxon>Streptomycetaceae</taxon>
        <taxon>Streptomyces</taxon>
    </lineage>
</organism>
<sequence>MAPLTRQFSSRPPQGLLCPDRTSNVRVLDLESGRRINVTHAEDAAFWEGVTVEVLRHSGVRIEEALELTHLSIRQYQRPNGEVIALLVVAPSKSDRERVIPMSAELFAVVAAIG</sequence>
<name>A0A561UYW3_9ACTN</name>
<evidence type="ECO:0000313" key="2">
    <source>
        <dbReference type="Proteomes" id="UP000318186"/>
    </source>
</evidence>
<protein>
    <recommendedName>
        <fullName evidence="3">Phage integrase family protein</fullName>
    </recommendedName>
</protein>
<evidence type="ECO:0000313" key="1">
    <source>
        <dbReference type="EMBL" id="TWG04568.1"/>
    </source>
</evidence>